<gene>
    <name evidence="2" type="ORF">A3A21_00435</name>
</gene>
<accession>A0A1F6BV49</accession>
<feature type="transmembrane region" description="Helical" evidence="1">
    <location>
        <begin position="179"/>
        <end position="197"/>
    </location>
</feature>
<dbReference type="AlphaFoldDB" id="A0A1F6BV49"/>
<evidence type="ECO:0000313" key="3">
    <source>
        <dbReference type="Proteomes" id="UP000176996"/>
    </source>
</evidence>
<evidence type="ECO:0000313" key="2">
    <source>
        <dbReference type="EMBL" id="OGG40698.1"/>
    </source>
</evidence>
<feature type="transmembrane region" description="Helical" evidence="1">
    <location>
        <begin position="146"/>
        <end position="167"/>
    </location>
</feature>
<sequence length="203" mass="24386">MPLLVVTFSFFLLFFFLQIFCVCVPRWRVFFSRHQALFSFLFWAISIGLILFFYAYVAYSQYVVWKNSDSPFRFLVPPHGSAFYVLGYYFFRYLLYYCVSFIVSIFLFFGMRFANKRFGGRFFEDEEILIAPILVFFLGYPSFRYAWLFFLGILLSLYFVLHLFFLFYKRVNGTRIPLYFLWAPSAALALLGMFFLFPGRVLF</sequence>
<evidence type="ECO:0000256" key="1">
    <source>
        <dbReference type="SAM" id="Phobius"/>
    </source>
</evidence>
<name>A0A1F6BV49_9BACT</name>
<feature type="transmembrane region" description="Helical" evidence="1">
    <location>
        <begin position="6"/>
        <end position="24"/>
    </location>
</feature>
<dbReference type="Proteomes" id="UP000176996">
    <property type="component" value="Unassembled WGS sequence"/>
</dbReference>
<keyword evidence="1" id="KW-1133">Transmembrane helix</keyword>
<reference evidence="2 3" key="1">
    <citation type="journal article" date="2016" name="Nat. Commun.">
        <title>Thousands of microbial genomes shed light on interconnected biogeochemical processes in an aquifer system.</title>
        <authorList>
            <person name="Anantharaman K."/>
            <person name="Brown C.T."/>
            <person name="Hug L.A."/>
            <person name="Sharon I."/>
            <person name="Castelle C.J."/>
            <person name="Probst A.J."/>
            <person name="Thomas B.C."/>
            <person name="Singh A."/>
            <person name="Wilkins M.J."/>
            <person name="Karaoz U."/>
            <person name="Brodie E.L."/>
            <person name="Williams K.H."/>
            <person name="Hubbard S.S."/>
            <person name="Banfield J.F."/>
        </authorList>
    </citation>
    <scope>NUCLEOTIDE SEQUENCE [LARGE SCALE GENOMIC DNA]</scope>
</reference>
<proteinExistence type="predicted"/>
<organism evidence="2 3">
    <name type="scientific">Candidatus Jorgensenbacteria bacterium RIFCSPLOWO2_01_FULL_45_25b</name>
    <dbReference type="NCBI Taxonomy" id="1798471"/>
    <lineage>
        <taxon>Bacteria</taxon>
        <taxon>Candidatus Joergenseniibacteriota</taxon>
    </lineage>
</organism>
<protein>
    <submittedName>
        <fullName evidence="2">Uncharacterized protein</fullName>
    </submittedName>
</protein>
<feature type="transmembrane region" description="Helical" evidence="1">
    <location>
        <begin position="36"/>
        <end position="59"/>
    </location>
</feature>
<keyword evidence="1" id="KW-0472">Membrane</keyword>
<dbReference type="EMBL" id="MFKK01000021">
    <property type="protein sequence ID" value="OGG40698.1"/>
    <property type="molecule type" value="Genomic_DNA"/>
</dbReference>
<feature type="transmembrane region" description="Helical" evidence="1">
    <location>
        <begin position="90"/>
        <end position="110"/>
    </location>
</feature>
<keyword evidence="1" id="KW-0812">Transmembrane</keyword>
<comment type="caution">
    <text evidence="2">The sequence shown here is derived from an EMBL/GenBank/DDBJ whole genome shotgun (WGS) entry which is preliminary data.</text>
</comment>
<dbReference type="STRING" id="1798471.A3A21_00435"/>